<organism evidence="1 2">
    <name type="scientific">Candidatus Galligastranaerophilus intestinavium</name>
    <dbReference type="NCBI Taxonomy" id="2840836"/>
    <lineage>
        <taxon>Bacteria</taxon>
        <taxon>Candidatus Galligastranaerophilus</taxon>
    </lineage>
</organism>
<reference evidence="1" key="1">
    <citation type="submission" date="2020-10" db="EMBL/GenBank/DDBJ databases">
        <authorList>
            <person name="Gilroy R."/>
        </authorList>
    </citation>
    <scope>NUCLEOTIDE SEQUENCE</scope>
    <source>
        <strain evidence="1">CHK152-2871</strain>
    </source>
</reference>
<sequence>MKIQNVGVRPYFYNSKKSKNVGNAVKENKMYGQFASDKVSFGSINKSMCYSRICNPAQEAIEKEEYRQKLLSAYFSKVYDKSGNPVVCPDGEVKTELDKSIVDKLDKSNFEFELPMGQGVFRGPIKQAIINFMVSDDRLPDGFCGVLHGTSKENLASILSHGPNLRNARNTAFGPGMYFALCEADAQDYSPAKLKADVVRAEHANGQRGKFVRLNECFYNKITTPEVYNALDKILDIEPEPTEYDPLRPSYIPTVKYEIPTRVLDEYCRNIINNDLGIDVAYATAPYHNTCLVVFNPDSIVNMSDYSQDEDDFLKKAFSSFPLW</sequence>
<protein>
    <submittedName>
        <fullName evidence="1">Uncharacterized protein</fullName>
    </submittedName>
</protein>
<dbReference type="AlphaFoldDB" id="A0A9D1JY27"/>
<reference evidence="1" key="2">
    <citation type="journal article" date="2021" name="PeerJ">
        <title>Extensive microbial diversity within the chicken gut microbiome revealed by metagenomics and culture.</title>
        <authorList>
            <person name="Gilroy R."/>
            <person name="Ravi A."/>
            <person name="Getino M."/>
            <person name="Pursley I."/>
            <person name="Horton D.L."/>
            <person name="Alikhan N.F."/>
            <person name="Baker D."/>
            <person name="Gharbi K."/>
            <person name="Hall N."/>
            <person name="Watson M."/>
            <person name="Adriaenssens E.M."/>
            <person name="Foster-Nyarko E."/>
            <person name="Jarju S."/>
            <person name="Secka A."/>
            <person name="Antonio M."/>
            <person name="Oren A."/>
            <person name="Chaudhuri R.R."/>
            <person name="La Ragione R."/>
            <person name="Hildebrand F."/>
            <person name="Pallen M.J."/>
        </authorList>
    </citation>
    <scope>NUCLEOTIDE SEQUENCE</scope>
    <source>
        <strain evidence="1">CHK152-2871</strain>
    </source>
</reference>
<evidence type="ECO:0000313" key="1">
    <source>
        <dbReference type="EMBL" id="HIS75114.1"/>
    </source>
</evidence>
<name>A0A9D1JY27_9BACT</name>
<dbReference type="Proteomes" id="UP000886865">
    <property type="component" value="Unassembled WGS sequence"/>
</dbReference>
<dbReference type="Gene3D" id="3.90.228.10">
    <property type="match status" value="1"/>
</dbReference>
<dbReference type="EMBL" id="DVJQ01000076">
    <property type="protein sequence ID" value="HIS75114.1"/>
    <property type="molecule type" value="Genomic_DNA"/>
</dbReference>
<accession>A0A9D1JY27</accession>
<dbReference type="SUPFAM" id="SSF56399">
    <property type="entry name" value="ADP-ribosylation"/>
    <property type="match status" value="1"/>
</dbReference>
<proteinExistence type="predicted"/>
<gene>
    <name evidence="1" type="ORF">IAA86_08875</name>
</gene>
<comment type="caution">
    <text evidence="1">The sequence shown here is derived from an EMBL/GenBank/DDBJ whole genome shotgun (WGS) entry which is preliminary data.</text>
</comment>
<evidence type="ECO:0000313" key="2">
    <source>
        <dbReference type="Proteomes" id="UP000886865"/>
    </source>
</evidence>